<name>A0A4V2Q8M8_9FIRM</name>
<organism evidence="1 2">
    <name type="scientific">Anaerospora hongkongensis</name>
    <dbReference type="NCBI Taxonomy" id="244830"/>
    <lineage>
        <taxon>Bacteria</taxon>
        <taxon>Bacillati</taxon>
        <taxon>Bacillota</taxon>
        <taxon>Negativicutes</taxon>
        <taxon>Selenomonadales</taxon>
        <taxon>Sporomusaceae</taxon>
        <taxon>Anaerospora</taxon>
    </lineage>
</organism>
<dbReference type="RefSeq" id="WP_132079757.1">
    <property type="nucleotide sequence ID" value="NZ_DALZLR010000001.1"/>
</dbReference>
<comment type="caution">
    <text evidence="1">The sequence shown here is derived from an EMBL/GenBank/DDBJ whole genome shotgun (WGS) entry which is preliminary data.</text>
</comment>
<dbReference type="AlphaFoldDB" id="A0A4V2Q8M8"/>
<dbReference type="Pfam" id="PF12953">
    <property type="entry name" value="DUF3842"/>
    <property type="match status" value="1"/>
</dbReference>
<keyword evidence="2" id="KW-1185">Reference proteome</keyword>
<proteinExistence type="predicted"/>
<dbReference type="OrthoDB" id="9797117at2"/>
<dbReference type="Proteomes" id="UP000295063">
    <property type="component" value="Unassembled WGS sequence"/>
</dbReference>
<dbReference type="InterPro" id="IPR024208">
    <property type="entry name" value="DUF3842"/>
</dbReference>
<evidence type="ECO:0000313" key="2">
    <source>
        <dbReference type="Proteomes" id="UP000295063"/>
    </source>
</evidence>
<gene>
    <name evidence="1" type="ORF">EV210_106201</name>
</gene>
<reference evidence="1 2" key="1">
    <citation type="submission" date="2019-03" db="EMBL/GenBank/DDBJ databases">
        <title>Genomic Encyclopedia of Type Strains, Phase IV (KMG-IV): sequencing the most valuable type-strain genomes for metagenomic binning, comparative biology and taxonomic classification.</title>
        <authorList>
            <person name="Goeker M."/>
        </authorList>
    </citation>
    <scope>NUCLEOTIDE SEQUENCE [LARGE SCALE GENOMIC DNA]</scope>
    <source>
        <strain evidence="1 2">DSM 15969</strain>
    </source>
</reference>
<sequence>MKVAVVDGQGGGIGKAITEKLRKEFGERMEIYAFGTNALATAALLKAGANEGATGENAIIQNMSEMDIIVGPLGIIVAHSMLGELTPRMAEAIAKSKARKLLLPINRVRIDVIGAKAEPLPHLVNELLLQVKTVWKD</sequence>
<accession>A0A4V2Q8M8</accession>
<protein>
    <submittedName>
        <fullName evidence="1">Uncharacterized protein DUF3842</fullName>
    </submittedName>
</protein>
<dbReference type="EMBL" id="SLUI01000006">
    <property type="protein sequence ID" value="TCL37332.1"/>
    <property type="molecule type" value="Genomic_DNA"/>
</dbReference>
<evidence type="ECO:0000313" key="1">
    <source>
        <dbReference type="EMBL" id="TCL37332.1"/>
    </source>
</evidence>